<accession>A0A8J8P6P4</accession>
<proteinExistence type="predicted"/>
<feature type="compositionally biased region" description="Polar residues" evidence="1">
    <location>
        <begin position="229"/>
        <end position="239"/>
    </location>
</feature>
<reference evidence="2" key="1">
    <citation type="submission" date="2019-06" db="EMBL/GenBank/DDBJ databases">
        <authorList>
            <person name="Zheng W."/>
        </authorList>
    </citation>
    <scope>NUCLEOTIDE SEQUENCE</scope>
    <source>
        <strain evidence="2">QDHG01</strain>
    </source>
</reference>
<keyword evidence="3" id="KW-1185">Reference proteome</keyword>
<organism evidence="2 3">
    <name type="scientific">Halteria grandinella</name>
    <dbReference type="NCBI Taxonomy" id="5974"/>
    <lineage>
        <taxon>Eukaryota</taxon>
        <taxon>Sar</taxon>
        <taxon>Alveolata</taxon>
        <taxon>Ciliophora</taxon>
        <taxon>Intramacronucleata</taxon>
        <taxon>Spirotrichea</taxon>
        <taxon>Stichotrichia</taxon>
        <taxon>Sporadotrichida</taxon>
        <taxon>Halteriidae</taxon>
        <taxon>Halteria</taxon>
    </lineage>
</organism>
<dbReference type="Proteomes" id="UP000785679">
    <property type="component" value="Unassembled WGS sequence"/>
</dbReference>
<sequence length="1522" mass="174898">MVVQIRPKTSIPLRSMLLYPPRSLPLFPSSRRPNHRFLGHHHVFLVFPHQRLHYQLGLRCPFFDHRRQLDSYPILKNLPQQQLLIAEYNQRFPRKILKYKNVSRPTTSFISQSYSFIDIDIMKSGRGGAGKGARGGKKQANQSTLDDYDAEMQPPQKGTSTPKFAENLQIKKGDDKQIIQSGKGNIPKSLQMQKVINTSPPLGKEANYEQEDERMIEVVEMGQNVKQNRTSGFQHSSSAGPIIYSNGADESTKKESDENASSPEKNGEPKPKAAVQGTTTPHTLHTSASSLGDKPRASPKILDDHHESLIAMFADNFCQCTGPNCKKELTAQFQQYMRSNLSRKFVVDLINIIAGSSSKSEKMINILIYFLRYLSLNNIGKDVQDDMLNLFVMIYLKASRALQRAIIEDLETIFFLIKEQETALFIDQHFKLKIFFQQLTQFQFCMKETAKKQATSAEPVKQCEIVAPAEAGSKKKYMFNSKSKMLINRNGAGEGLQQMPQQQQQQQKKNQATLSGKYCQIHGMCDIKEHTIDLTSTKEKFISYICLLAQLYFKILNIEDGHEDHKEVRRKYLCNLLFSILQNCEQQYYYYPLRALVEFFIEGESEKALGKRLTEENLLIYKHRKDYLGRTHLLQDFSKGVHSLSLQKLTGDQQSNGLTSISSGYSYLYADTLFELRKILSKLEQQAHLDCYLLCLKILSKIIREFKTSEYSQSAIGLYIDCLVAIGQKLFKLTVSEKEMYYSEVKNLIVIIKSKQQELSTISLQEEDSMDIDAGNRHRSPLHEERKDQAVYYQNVGGKFIPIVVPSGPSRSKSIGAFTRVSADSATQQMSKFPNIAVLKHLINISAIQKYPRLALLVFDALLPFMEIFDNHLISFTDICQDQHLILKDLASAAESSDKSLLEVEALVKKIKLSEGASTGREVILNFFITSYHKNLLKKVAERQLQQSEILKDTGMTVQDYIGHLLKQRALLNKEEMIFIIDFLINLCKHCQIADNLAISLGSHLLPDLYDKTNKQIIQVVDRDQAELLYINFDLRFKYFMRKFSLYNRMVSHLNKMNQEHHWNQILPPIPEDDLFSSLFSKVYKRLTDKSPPAHSGQLKYTPLRERSMDVYTTHFLRTIIKILQQNRQYIKLDQVKSIVERIMYVGGSKLDVMANSWSLYFVISMFLNSYFTEIEGIISTFLETITEQLKKFKEEIPDSNQTMLRFCQLRNLIYTYTSILRYLLCFQTPITDKTSSSQIYHHGHSQYNSQSGNVPYLSQNIGQNQSQQQVASQKGSTHGESPMKQSIYTTTSANDEDVSIIGQTNATHEQSFIVKRQKRCNFCGEELPLPKKFTFQRKCKKCSLKNSTFIFPARFLCNSCVESNQNDLHRVDQDMIPLDNLRNAECLQSDLLMKRLQTLVARGLDLALKDQSDPEKQSLYFNADEACFKKLTCKENLYSQLVSYLLNRTLKVMRQLIMHDIMVDTGVLEMFNKLSENGARLTDSFMLTKNRLAELQPEVQLQRNRAMRRQQQMMSQGLINV</sequence>
<feature type="region of interest" description="Disordered" evidence="1">
    <location>
        <begin position="126"/>
        <end position="162"/>
    </location>
</feature>
<evidence type="ECO:0000313" key="3">
    <source>
        <dbReference type="Proteomes" id="UP000785679"/>
    </source>
</evidence>
<evidence type="ECO:0000256" key="1">
    <source>
        <dbReference type="SAM" id="MobiDB-lite"/>
    </source>
</evidence>
<evidence type="ECO:0000313" key="2">
    <source>
        <dbReference type="EMBL" id="TNV87090.1"/>
    </source>
</evidence>
<name>A0A8J8P6P4_HALGN</name>
<dbReference type="EMBL" id="RRYP01000636">
    <property type="protein sequence ID" value="TNV87090.1"/>
    <property type="molecule type" value="Genomic_DNA"/>
</dbReference>
<gene>
    <name evidence="2" type="ORF">FGO68_gene1220</name>
</gene>
<dbReference type="OrthoDB" id="10552666at2759"/>
<feature type="compositionally biased region" description="Polar residues" evidence="1">
    <location>
        <begin position="276"/>
        <end position="290"/>
    </location>
</feature>
<comment type="caution">
    <text evidence="2">The sequence shown here is derived from an EMBL/GenBank/DDBJ whole genome shotgun (WGS) entry which is preliminary data.</text>
</comment>
<protein>
    <submittedName>
        <fullName evidence="2">Uncharacterized protein</fullName>
    </submittedName>
</protein>
<feature type="region of interest" description="Disordered" evidence="1">
    <location>
        <begin position="229"/>
        <end position="300"/>
    </location>
</feature>